<protein>
    <recommendedName>
        <fullName evidence="11">Dynein light intermediate chain</fullName>
    </recommendedName>
</protein>
<evidence type="ECO:0000256" key="3">
    <source>
        <dbReference type="ARBA" id="ARBA00022448"/>
    </source>
</evidence>
<evidence type="ECO:0000256" key="6">
    <source>
        <dbReference type="ARBA" id="ARBA00022741"/>
    </source>
</evidence>
<dbReference type="GO" id="GO:0005813">
    <property type="term" value="C:centrosome"/>
    <property type="evidence" value="ECO:0007669"/>
    <property type="project" value="TreeGrafter"/>
</dbReference>
<dbReference type="OrthoDB" id="27603at2759"/>
<comment type="subcellular location">
    <subcellularLocation>
        <location evidence="1 11">Cytoplasm</location>
        <location evidence="1 11">Cytoskeleton</location>
    </subcellularLocation>
</comment>
<comment type="subunit">
    <text evidence="11">Homodimer. The cytoplasmic dynein 1 complex consists of two catalytic heavy chains (HCs) and a number of non-catalytic subunits presented by intermediate chains (ICs).</text>
</comment>
<dbReference type="GO" id="GO:0005868">
    <property type="term" value="C:cytoplasmic dynein complex"/>
    <property type="evidence" value="ECO:0007669"/>
    <property type="project" value="UniProtKB-UniRule"/>
</dbReference>
<evidence type="ECO:0000256" key="10">
    <source>
        <dbReference type="ARBA" id="ARBA00023212"/>
    </source>
</evidence>
<dbReference type="EMBL" id="UYRU01071472">
    <property type="protein sequence ID" value="VDN21066.1"/>
    <property type="molecule type" value="Genomic_DNA"/>
</dbReference>
<dbReference type="Proteomes" id="UP000281553">
    <property type="component" value="Unassembled WGS sequence"/>
</dbReference>
<evidence type="ECO:0000313" key="13">
    <source>
        <dbReference type="Proteomes" id="UP000281553"/>
    </source>
</evidence>
<keyword evidence="3 11" id="KW-0813">Transport</keyword>
<evidence type="ECO:0000256" key="1">
    <source>
        <dbReference type="ARBA" id="ARBA00004245"/>
    </source>
</evidence>
<dbReference type="InterPro" id="IPR008467">
    <property type="entry name" value="Dynein1_light_intermed_chain"/>
</dbReference>
<dbReference type="PANTHER" id="PTHR12688:SF0">
    <property type="entry name" value="DYNEIN LIGHT INTERMEDIATE CHAIN"/>
    <property type="match status" value="1"/>
</dbReference>
<evidence type="ECO:0000256" key="2">
    <source>
        <dbReference type="ARBA" id="ARBA00006831"/>
    </source>
</evidence>
<dbReference type="Pfam" id="PF05783">
    <property type="entry name" value="DLIC"/>
    <property type="match status" value="2"/>
</dbReference>
<keyword evidence="6 11" id="KW-0547">Nucleotide-binding</keyword>
<keyword evidence="9 11" id="KW-0505">Motor protein</keyword>
<dbReference type="InterPro" id="IPR027417">
    <property type="entry name" value="P-loop_NTPase"/>
</dbReference>
<keyword evidence="5 11" id="KW-0493">Microtubule</keyword>
<dbReference type="GO" id="GO:0007018">
    <property type="term" value="P:microtubule-based movement"/>
    <property type="evidence" value="ECO:0007669"/>
    <property type="project" value="InterPro"/>
</dbReference>
<dbReference type="SUPFAM" id="SSF52540">
    <property type="entry name" value="P-loop containing nucleoside triphosphate hydrolases"/>
    <property type="match status" value="2"/>
</dbReference>
<proteinExistence type="inferred from homology"/>
<evidence type="ECO:0000256" key="9">
    <source>
        <dbReference type="ARBA" id="ARBA00023175"/>
    </source>
</evidence>
<dbReference type="AlphaFoldDB" id="A0A3P7PSV5"/>
<keyword evidence="7 11" id="KW-0067">ATP-binding</keyword>
<reference evidence="12 13" key="1">
    <citation type="submission" date="2018-11" db="EMBL/GenBank/DDBJ databases">
        <authorList>
            <consortium name="Pathogen Informatics"/>
        </authorList>
    </citation>
    <scope>NUCLEOTIDE SEQUENCE [LARGE SCALE GENOMIC DNA]</scope>
</reference>
<evidence type="ECO:0000256" key="8">
    <source>
        <dbReference type="ARBA" id="ARBA00023017"/>
    </source>
</evidence>
<keyword evidence="8 11" id="KW-0243">Dynein</keyword>
<dbReference type="GO" id="GO:0045504">
    <property type="term" value="F:dynein heavy chain binding"/>
    <property type="evidence" value="ECO:0007669"/>
    <property type="project" value="TreeGrafter"/>
</dbReference>
<gene>
    <name evidence="12" type="ORF">DILT_LOCUS13750</name>
</gene>
<evidence type="ECO:0000313" key="12">
    <source>
        <dbReference type="EMBL" id="VDN21066.1"/>
    </source>
</evidence>
<dbReference type="GO" id="GO:0000226">
    <property type="term" value="P:microtubule cytoskeleton organization"/>
    <property type="evidence" value="ECO:0007669"/>
    <property type="project" value="TreeGrafter"/>
</dbReference>
<dbReference type="PANTHER" id="PTHR12688">
    <property type="entry name" value="DYNEIN LIGHT INTERMEDIATE CHAIN"/>
    <property type="match status" value="1"/>
</dbReference>
<dbReference type="Gene3D" id="3.40.50.300">
    <property type="entry name" value="P-loop containing nucleotide triphosphate hydrolases"/>
    <property type="match status" value="1"/>
</dbReference>
<evidence type="ECO:0000256" key="7">
    <source>
        <dbReference type="ARBA" id="ARBA00022840"/>
    </source>
</evidence>
<dbReference type="GO" id="GO:0005874">
    <property type="term" value="C:microtubule"/>
    <property type="evidence" value="ECO:0007669"/>
    <property type="project" value="UniProtKB-KW"/>
</dbReference>
<organism evidence="12 13">
    <name type="scientific">Dibothriocephalus latus</name>
    <name type="common">Fish tapeworm</name>
    <name type="synonym">Diphyllobothrium latum</name>
    <dbReference type="NCBI Taxonomy" id="60516"/>
    <lineage>
        <taxon>Eukaryota</taxon>
        <taxon>Metazoa</taxon>
        <taxon>Spiralia</taxon>
        <taxon>Lophotrochozoa</taxon>
        <taxon>Platyhelminthes</taxon>
        <taxon>Cestoda</taxon>
        <taxon>Eucestoda</taxon>
        <taxon>Diphyllobothriidea</taxon>
        <taxon>Diphyllobothriidae</taxon>
        <taxon>Dibothriocephalus</taxon>
    </lineage>
</organism>
<evidence type="ECO:0000256" key="4">
    <source>
        <dbReference type="ARBA" id="ARBA00022490"/>
    </source>
</evidence>
<keyword evidence="10 11" id="KW-0206">Cytoskeleton</keyword>
<comment type="function">
    <text evidence="11">Acts as one of several non-catalytic accessory components of the cytoplasmic dynein 1 complex that are thought to be involved in linking dynein to cargos and to adapter proteins that regulate dynein function. Cytoplasmic dynein 1 acts as a motor for the intracellular retrograde motility of vesicles and organelles along microtubules. May play a role in binding dynein to membranous organelles or chromosomes.</text>
</comment>
<accession>A0A3P7PSV5</accession>
<evidence type="ECO:0000256" key="11">
    <source>
        <dbReference type="RuleBase" id="RU366047"/>
    </source>
</evidence>
<keyword evidence="13" id="KW-1185">Reference proteome</keyword>
<evidence type="ECO:0000256" key="5">
    <source>
        <dbReference type="ARBA" id="ARBA00022701"/>
    </source>
</evidence>
<comment type="similarity">
    <text evidence="2 11">Belongs to the dynein light intermediate chain family.</text>
</comment>
<name>A0A3P7PSV5_DIBLA</name>
<dbReference type="GO" id="GO:0005524">
    <property type="term" value="F:ATP binding"/>
    <property type="evidence" value="ECO:0007669"/>
    <property type="project" value="UniProtKB-KW"/>
</dbReference>
<sequence>MLKKPRRSPTFGNFYRISIFSRSTILKEVSTMGLRKLPQKKGLLFLGNNGTGKSTLCSRLNGKATSKNGAGLQYHFIDVKDEARDDQTKLSVWILGGEFVFTPLLRFVLTKESFSDLLAVIVVSMEEPWNIMEQLEKWVDVLSEYIKQLELPVEELSAHRDRITQQFRAYVEPDTLLLSPTHTKMEASPVKAPSAPTGLRSVPLHPATAALLNLNAPQPATEPKPVEEGVDGDEPTFLPKVPTNEELPITAGALINNLGIPLVVVVNKTDVMETLERDQGFSEEQFDLIQMHIRRFCLSCECYLVFKFCAV</sequence>
<dbReference type="InterPro" id="IPR022780">
    <property type="entry name" value="Dynein_light_int_chain"/>
</dbReference>
<keyword evidence="4 11" id="KW-0963">Cytoplasm</keyword>